<dbReference type="Proteomes" id="UP000198460">
    <property type="component" value="Unassembled WGS sequence"/>
</dbReference>
<reference evidence="2 3" key="1">
    <citation type="submission" date="2017-04" db="EMBL/GenBank/DDBJ databases">
        <authorList>
            <person name="Afonso C.L."/>
            <person name="Miller P.J."/>
            <person name="Scott M.A."/>
            <person name="Spackman E."/>
            <person name="Goraichik I."/>
            <person name="Dimitrov K.M."/>
            <person name="Suarez D.L."/>
            <person name="Swayne D.E."/>
        </authorList>
    </citation>
    <scope>NUCLEOTIDE SEQUENCE [LARGE SCALE GENOMIC DNA]</scope>
    <source>
        <strain evidence="2">LMG 28154</strain>
    </source>
</reference>
<dbReference type="AlphaFoldDB" id="A0A238H198"/>
<accession>A0A238H198</accession>
<proteinExistence type="predicted"/>
<sequence length="92" mass="9650">MDQRAAGRLSSRNNRAGGAGIGASAAKRLQQTAQAGPTHRAVRAILRTRQARALVRRSKVARSSASSTNPIAPVTTITAASSEWQADHAYLA</sequence>
<evidence type="ECO:0000313" key="3">
    <source>
        <dbReference type="Proteomes" id="UP000198460"/>
    </source>
</evidence>
<gene>
    <name evidence="2" type="ORF">BSIN_2213</name>
</gene>
<dbReference type="EMBL" id="FXAN01000036">
    <property type="protein sequence ID" value="SMF98997.1"/>
    <property type="molecule type" value="Genomic_DNA"/>
</dbReference>
<organism evidence="2 3">
    <name type="scientific">Burkholderia singularis</name>
    <dbReference type="NCBI Taxonomy" id="1503053"/>
    <lineage>
        <taxon>Bacteria</taxon>
        <taxon>Pseudomonadati</taxon>
        <taxon>Pseudomonadota</taxon>
        <taxon>Betaproteobacteria</taxon>
        <taxon>Burkholderiales</taxon>
        <taxon>Burkholderiaceae</taxon>
        <taxon>Burkholderia</taxon>
        <taxon>pseudomallei group</taxon>
    </lineage>
</organism>
<feature type="region of interest" description="Disordered" evidence="1">
    <location>
        <begin position="1"/>
        <end position="40"/>
    </location>
</feature>
<name>A0A238H198_9BURK</name>
<evidence type="ECO:0000313" key="2">
    <source>
        <dbReference type="EMBL" id="SMF98997.1"/>
    </source>
</evidence>
<evidence type="ECO:0000256" key="1">
    <source>
        <dbReference type="SAM" id="MobiDB-lite"/>
    </source>
</evidence>
<protein>
    <submittedName>
        <fullName evidence="2">Uncharacterized protein</fullName>
    </submittedName>
</protein>